<evidence type="ECO:0000313" key="2">
    <source>
        <dbReference type="EMBL" id="SNR77144.1"/>
    </source>
</evidence>
<keyword evidence="1" id="KW-0732">Signal</keyword>
<reference evidence="3" key="1">
    <citation type="submission" date="2017-06" db="EMBL/GenBank/DDBJ databases">
        <authorList>
            <person name="Varghese N."/>
            <person name="Submissions S."/>
        </authorList>
    </citation>
    <scope>NUCLEOTIDE SEQUENCE [LARGE SCALE GENOMIC DNA]</scope>
    <source>
        <strain evidence="3">Ca-68</strain>
    </source>
</reference>
<name>A0A238Z2T8_9PROT</name>
<feature type="signal peptide" evidence="1">
    <location>
        <begin position="1"/>
        <end position="35"/>
    </location>
</feature>
<dbReference type="Proteomes" id="UP000198305">
    <property type="component" value="Unassembled WGS sequence"/>
</dbReference>
<accession>A0A238Z2T8</accession>
<evidence type="ECO:0008006" key="4">
    <source>
        <dbReference type="Google" id="ProtNLM"/>
    </source>
</evidence>
<proteinExistence type="predicted"/>
<protein>
    <recommendedName>
        <fullName evidence="4">MetA-pathway of phenol degradation</fullName>
    </recommendedName>
</protein>
<evidence type="ECO:0000313" key="3">
    <source>
        <dbReference type="Proteomes" id="UP000198305"/>
    </source>
</evidence>
<organism evidence="2 3">
    <name type="scientific">Methylobacillus rhizosphaerae</name>
    <dbReference type="NCBI Taxonomy" id="551994"/>
    <lineage>
        <taxon>Bacteria</taxon>
        <taxon>Pseudomonadati</taxon>
        <taxon>Pseudomonadota</taxon>
        <taxon>Betaproteobacteria</taxon>
        <taxon>Nitrosomonadales</taxon>
        <taxon>Methylophilaceae</taxon>
        <taxon>Methylobacillus</taxon>
    </lineage>
</organism>
<dbReference type="EMBL" id="FZOA01000003">
    <property type="protein sequence ID" value="SNR77144.1"/>
    <property type="molecule type" value="Genomic_DNA"/>
</dbReference>
<feature type="chain" id="PRO_5013144954" description="MetA-pathway of phenol degradation" evidence="1">
    <location>
        <begin position="36"/>
        <end position="247"/>
    </location>
</feature>
<keyword evidence="3" id="KW-1185">Reference proteome</keyword>
<dbReference type="AlphaFoldDB" id="A0A238Z2T8"/>
<sequence>MNCHVRVTFSGYACAMRNFAISTLLALLLPVTAMAARPMITDDARVVDPNSCQLESWVKRNRHSTEYWALPGCSPAENMELTLGGAITREDHAAHNTDLMMQAKLLLKSLETDSYGYGVVVGYAQHPRLDNNSSMVGNTYAYLPASASFFSDRLILHTNLGALHDKEKNRTNLTWGIGSEMPVSNTVDLIAEVYGDHRSRPFYQAGLRYWLVHDRIQIDTTYGNRMNHRGEEQWLSFGLRLLSSPLW</sequence>
<gene>
    <name evidence="2" type="ORF">SAMN05192560_1007</name>
</gene>
<evidence type="ECO:0000256" key="1">
    <source>
        <dbReference type="SAM" id="SignalP"/>
    </source>
</evidence>